<dbReference type="Pfam" id="PF07714">
    <property type="entry name" value="PK_Tyr_Ser-Thr"/>
    <property type="match status" value="1"/>
</dbReference>
<feature type="compositionally biased region" description="Low complexity" evidence="1">
    <location>
        <begin position="7"/>
        <end position="16"/>
    </location>
</feature>
<protein>
    <recommendedName>
        <fullName evidence="2">Protein kinase domain-containing protein</fullName>
    </recommendedName>
</protein>
<dbReference type="PANTHER" id="PTHR44329">
    <property type="entry name" value="SERINE/THREONINE-PROTEIN KINASE TNNI3K-RELATED"/>
    <property type="match status" value="1"/>
</dbReference>
<dbReference type="AlphaFoldDB" id="A0A6G0WDI0"/>
<dbReference type="Gene3D" id="3.30.200.20">
    <property type="entry name" value="Phosphorylase Kinase, domain 1"/>
    <property type="match status" value="1"/>
</dbReference>
<dbReference type="SUPFAM" id="SSF56112">
    <property type="entry name" value="Protein kinase-like (PK-like)"/>
    <property type="match status" value="1"/>
</dbReference>
<feature type="region of interest" description="Disordered" evidence="1">
    <location>
        <begin position="1"/>
        <end position="200"/>
    </location>
</feature>
<dbReference type="InterPro" id="IPR051681">
    <property type="entry name" value="Ser/Thr_Kinases-Pseudokinases"/>
</dbReference>
<gene>
    <name evidence="3" type="ORF">Ae201684_016234</name>
</gene>
<dbReference type="InterPro" id="IPR008271">
    <property type="entry name" value="Ser/Thr_kinase_AS"/>
</dbReference>
<feature type="domain" description="Protein kinase" evidence="2">
    <location>
        <begin position="269"/>
        <end position="530"/>
    </location>
</feature>
<reference evidence="3 4" key="1">
    <citation type="submission" date="2019-07" db="EMBL/GenBank/DDBJ databases">
        <title>Genomics analysis of Aphanomyces spp. identifies a new class of oomycete effector associated with host adaptation.</title>
        <authorList>
            <person name="Gaulin E."/>
        </authorList>
    </citation>
    <scope>NUCLEOTIDE SEQUENCE [LARGE SCALE GENOMIC DNA]</scope>
    <source>
        <strain evidence="3 4">ATCC 201684</strain>
    </source>
</reference>
<dbReference type="GO" id="GO:0005524">
    <property type="term" value="F:ATP binding"/>
    <property type="evidence" value="ECO:0007669"/>
    <property type="project" value="InterPro"/>
</dbReference>
<organism evidence="3 4">
    <name type="scientific">Aphanomyces euteiches</name>
    <dbReference type="NCBI Taxonomy" id="100861"/>
    <lineage>
        <taxon>Eukaryota</taxon>
        <taxon>Sar</taxon>
        <taxon>Stramenopiles</taxon>
        <taxon>Oomycota</taxon>
        <taxon>Saprolegniomycetes</taxon>
        <taxon>Saprolegniales</taxon>
        <taxon>Verrucalvaceae</taxon>
        <taxon>Aphanomyces</taxon>
    </lineage>
</organism>
<evidence type="ECO:0000256" key="1">
    <source>
        <dbReference type="SAM" id="MobiDB-lite"/>
    </source>
</evidence>
<feature type="compositionally biased region" description="Pro residues" evidence="1">
    <location>
        <begin position="95"/>
        <end position="105"/>
    </location>
</feature>
<name>A0A6G0WDI0_9STRA</name>
<feature type="compositionally biased region" description="Pro residues" evidence="1">
    <location>
        <begin position="115"/>
        <end position="132"/>
    </location>
</feature>
<dbReference type="InterPro" id="IPR011009">
    <property type="entry name" value="Kinase-like_dom_sf"/>
</dbReference>
<feature type="compositionally biased region" description="Polar residues" evidence="1">
    <location>
        <begin position="144"/>
        <end position="178"/>
    </location>
</feature>
<dbReference type="Proteomes" id="UP000481153">
    <property type="component" value="Unassembled WGS sequence"/>
</dbReference>
<dbReference type="EMBL" id="VJMJ01000246">
    <property type="protein sequence ID" value="KAF0725269.1"/>
    <property type="molecule type" value="Genomic_DNA"/>
</dbReference>
<dbReference type="VEuPathDB" id="FungiDB:AeMF1_013624"/>
<sequence length="531" mass="56883">MASTDLPPTTTQIRTIPPTPKPTPGATSWPISRQPTTTVTPPIVSTIPPATPSPTLQVPGVSPSTPAATTTTPPTTSPSPIWQVPRSTPSTSAPIPTPLPIPAIKPTPTRAPISLTPPTPSSPLSTTPPPYSSSPTDAPVGTSREGSSSPIPATTTLAPPSSESPDATAQTTPDSKSPTEPIEATVPQVSSPIGLSTTAPSTLGSNGLTALPSLAPGPFPPALAVGLFLWHRNRQHKASQTTPSTYSSGDDLDDSWLQLEAYRVDMTAIELEKRIAMGSFGEVWLATFQKQVVAVKTCSHTSSLEIHSFVNELLLMSTFKSPYIVTFMGAAWTKPTDVKAVLEYMNLGDLRQFLADTTPSSFSWPAKLECALHVARALVYLKSKHVIHRDLKSRNVLLDSAKGTKLGDFGISRLDSNESMTTGVGTYRWMAPEILTFRRYTGAVDVYSFGVLLSELDTHQVPYSDVQTQNGHAVSDGSVICRVIQSHFRPTFSRECPPWLFALASQCMVEDPTQRPEPSAIVVCLEDQLFK</sequence>
<feature type="compositionally biased region" description="Low complexity" evidence="1">
    <location>
        <begin position="62"/>
        <end position="94"/>
    </location>
</feature>
<comment type="caution">
    <text evidence="3">The sequence shown here is derived from an EMBL/GenBank/DDBJ whole genome shotgun (WGS) entry which is preliminary data.</text>
</comment>
<evidence type="ECO:0000259" key="2">
    <source>
        <dbReference type="PROSITE" id="PS50011"/>
    </source>
</evidence>
<proteinExistence type="predicted"/>
<dbReference type="PRINTS" id="PR00109">
    <property type="entry name" value="TYRKINASE"/>
</dbReference>
<evidence type="ECO:0000313" key="4">
    <source>
        <dbReference type="Proteomes" id="UP000481153"/>
    </source>
</evidence>
<feature type="compositionally biased region" description="Low complexity" evidence="1">
    <location>
        <begin position="35"/>
        <end position="48"/>
    </location>
</feature>
<dbReference type="InterPro" id="IPR001245">
    <property type="entry name" value="Ser-Thr/Tyr_kinase_cat_dom"/>
</dbReference>
<keyword evidence="4" id="KW-1185">Reference proteome</keyword>
<dbReference type="SMART" id="SM00220">
    <property type="entry name" value="S_TKc"/>
    <property type="match status" value="1"/>
</dbReference>
<dbReference type="PANTHER" id="PTHR44329:SF214">
    <property type="entry name" value="PROTEIN KINASE DOMAIN-CONTAINING PROTEIN"/>
    <property type="match status" value="1"/>
</dbReference>
<dbReference type="InterPro" id="IPR000719">
    <property type="entry name" value="Prot_kinase_dom"/>
</dbReference>
<dbReference type="Gene3D" id="1.10.510.10">
    <property type="entry name" value="Transferase(Phosphotransferase) domain 1"/>
    <property type="match status" value="1"/>
</dbReference>
<feature type="compositionally biased region" description="Polar residues" evidence="1">
    <location>
        <begin position="187"/>
        <end position="200"/>
    </location>
</feature>
<accession>A0A6G0WDI0</accession>
<evidence type="ECO:0000313" key="3">
    <source>
        <dbReference type="EMBL" id="KAF0725269.1"/>
    </source>
</evidence>
<dbReference type="PROSITE" id="PS50011">
    <property type="entry name" value="PROTEIN_KINASE_DOM"/>
    <property type="match status" value="1"/>
</dbReference>
<dbReference type="GO" id="GO:0004674">
    <property type="term" value="F:protein serine/threonine kinase activity"/>
    <property type="evidence" value="ECO:0007669"/>
    <property type="project" value="TreeGrafter"/>
</dbReference>
<dbReference type="PROSITE" id="PS00108">
    <property type="entry name" value="PROTEIN_KINASE_ST"/>
    <property type="match status" value="1"/>
</dbReference>